<dbReference type="Pfam" id="PF01939">
    <property type="entry name" value="NucS_C"/>
    <property type="match status" value="1"/>
</dbReference>
<keyword evidence="3" id="KW-1185">Reference proteome</keyword>
<protein>
    <submittedName>
        <fullName evidence="2">DUF91 domain-containing protein</fullName>
    </submittedName>
</protein>
<dbReference type="Proteomes" id="UP000738376">
    <property type="component" value="Unassembled WGS sequence"/>
</dbReference>
<feature type="domain" description="Endonuclease NucS C-terminal" evidence="1">
    <location>
        <begin position="85"/>
        <end position="139"/>
    </location>
</feature>
<dbReference type="Gene3D" id="3.40.1350.10">
    <property type="match status" value="1"/>
</dbReference>
<evidence type="ECO:0000313" key="2">
    <source>
        <dbReference type="EMBL" id="NMF59132.1"/>
    </source>
</evidence>
<dbReference type="InterPro" id="IPR011856">
    <property type="entry name" value="tRNA_endonuc-like_dom_sf"/>
</dbReference>
<dbReference type="EMBL" id="JAAVJL010000001">
    <property type="protein sequence ID" value="NMF59132.1"/>
    <property type="molecule type" value="Genomic_DNA"/>
</dbReference>
<dbReference type="RefSeq" id="WP_169363945.1">
    <property type="nucleotide sequence ID" value="NZ_JAAVJL010000001.1"/>
</dbReference>
<accession>A0ABX1LSJ6</accession>
<gene>
    <name evidence="2" type="ORF">HC246_14195</name>
</gene>
<organism evidence="2 3">
    <name type="scientific">Pseudanabaena yagii GIHE-NHR1</name>
    <dbReference type="NCBI Taxonomy" id="2722753"/>
    <lineage>
        <taxon>Bacteria</taxon>
        <taxon>Bacillati</taxon>
        <taxon>Cyanobacteriota</taxon>
        <taxon>Cyanophyceae</taxon>
        <taxon>Pseudanabaenales</taxon>
        <taxon>Pseudanabaenaceae</taxon>
        <taxon>Pseudanabaena</taxon>
        <taxon>Pseudanabaena yagii</taxon>
    </lineage>
</organism>
<comment type="caution">
    <text evidence="2">The sequence shown here is derived from an EMBL/GenBank/DDBJ whole genome shotgun (WGS) entry which is preliminary data.</text>
</comment>
<sequence length="421" mass="48834">MSSRNWATSSSCRYSSGAEYFSGIGLATNLINQTDKIFTSRSSNYEMTNQGSIASPRFRVYGESVEFETERHLEWFFWYTVLPKIGLKPLKSQYTCREGICDILAKGNQNQLVIIELKNVEDSHVIEQITAYFDALIEEKPFSEQIDYTKPIDLYTVCPTYRNRTVTTLKHHKLKFTLLSYAVKSSNQGFIFTLYEWLTKTEIAKIDIPIAAEIAPTPNLPDPPKAFVNLLGSCSECEKIWAIEIRGQIYQFAQSLNYRIYEKPDSKWVRFERNKQNPIAEIGWENKRESLAVYLWLPFVTINGQWNTRDSYKRTAMMRLWIVDGIVQYIAYIENQRKSWLVVTDEEIQTGKFTKPVKLQKKGRSAYWKGLAMPTDVYLDLMGFTAHSHSLNSFVELALEHSLQRLTKSRQKNIIKAESNF</sequence>
<evidence type="ECO:0000259" key="1">
    <source>
        <dbReference type="Pfam" id="PF01939"/>
    </source>
</evidence>
<proteinExistence type="predicted"/>
<name>A0ABX1LSJ6_9CYAN</name>
<reference evidence="2 3" key="1">
    <citation type="submission" date="2020-03" db="EMBL/GenBank/DDBJ databases">
        <title>Draft Genome Sequence of 2-Methylisoborneol Producing Pseudanabaena yagii Strain GIHE-NHR1 Isolated from North Han River in South Korea.</title>
        <authorList>
            <person name="Jeong J."/>
        </authorList>
    </citation>
    <scope>NUCLEOTIDE SEQUENCE [LARGE SCALE GENOMIC DNA]</scope>
    <source>
        <strain evidence="2 3">GIHE-NHR1</strain>
    </source>
</reference>
<dbReference type="InterPro" id="IPR048301">
    <property type="entry name" value="NucS_C"/>
</dbReference>
<evidence type="ECO:0000313" key="3">
    <source>
        <dbReference type="Proteomes" id="UP000738376"/>
    </source>
</evidence>